<dbReference type="InParanoid" id="A0A136ISS8"/>
<evidence type="ECO:0000313" key="2">
    <source>
        <dbReference type="Proteomes" id="UP000070501"/>
    </source>
</evidence>
<evidence type="ECO:0000313" key="1">
    <source>
        <dbReference type="EMBL" id="KXJ88012.1"/>
    </source>
</evidence>
<reference evidence="2" key="1">
    <citation type="submission" date="2016-02" db="EMBL/GenBank/DDBJ databases">
        <title>Draft genome sequence of Microdochium bolleyi, a fungal endophyte of beachgrass.</title>
        <authorList>
            <consortium name="DOE Joint Genome Institute"/>
            <person name="David A.S."/>
            <person name="May G."/>
            <person name="Haridas S."/>
            <person name="Lim J."/>
            <person name="Wang M."/>
            <person name="Labutti K."/>
            <person name="Lipzen A."/>
            <person name="Barry K."/>
            <person name="Grigoriev I.V."/>
        </authorList>
    </citation>
    <scope>NUCLEOTIDE SEQUENCE [LARGE SCALE GENOMIC DNA]</scope>
    <source>
        <strain evidence="2">J235TASD1</strain>
    </source>
</reference>
<keyword evidence="2" id="KW-1185">Reference proteome</keyword>
<dbReference type="AlphaFoldDB" id="A0A136ISS8"/>
<organism evidence="1 2">
    <name type="scientific">Microdochium bolleyi</name>
    <dbReference type="NCBI Taxonomy" id="196109"/>
    <lineage>
        <taxon>Eukaryota</taxon>
        <taxon>Fungi</taxon>
        <taxon>Dikarya</taxon>
        <taxon>Ascomycota</taxon>
        <taxon>Pezizomycotina</taxon>
        <taxon>Sordariomycetes</taxon>
        <taxon>Xylariomycetidae</taxon>
        <taxon>Xylariales</taxon>
        <taxon>Microdochiaceae</taxon>
        <taxon>Microdochium</taxon>
    </lineage>
</organism>
<dbReference type="EMBL" id="KQ964260">
    <property type="protein sequence ID" value="KXJ88012.1"/>
    <property type="molecule type" value="Genomic_DNA"/>
</dbReference>
<proteinExistence type="predicted"/>
<accession>A0A136ISS8</accession>
<protein>
    <submittedName>
        <fullName evidence="1">Uncharacterized protein</fullName>
    </submittedName>
</protein>
<sequence>MSSINALPEEVLLPLLLSAADKRTDLAPLKPHQLPALFRTLREQTDIGPLIRKVALDVGPAPVDMSRYAHLDVLASKMYLADTYSQTFAVWLCKRVVNELGNPSLALAFLIAHSPNVESISYSLYDVQDQRLLLDLFRLCAVTRTAGVVTSRRMPLMQLAKVSLYNRSFPRGLEKQTSIVWFPLQHMQLDAPSPTLPRQPPQQHLRRLDIKNVKFDKSTIRDILQSFPGLHALNYGSWIMPSYESGEEEVTIHLDPVGDALRELGGNLVHLNFSITVDTFEATLDGRVDSLREMASLKTLAIPVLMLLGEDDSRSALADSMPSSIEMISMAMMEDGLDEPDFAVLEKQVRHLLRQCERHPNLLGVSMGLEAGGTARVKGWERGDDEDSTWYTRREHGKDHSHRLLAYEMACTLHASEIRAKSTHIGISQTPGNQRITKFIVPVTVKCDRATTVGKCLRTPGSRLLSRRAHAILRPHFWRCVEINPAQRPAQIAALLSALQRGDAGSVVLHFIVYTHDADYTTSMSYGRKSQNTTFDLQPSRQWMVDNYSESFAD</sequence>
<dbReference type="Proteomes" id="UP000070501">
    <property type="component" value="Unassembled WGS sequence"/>
</dbReference>
<name>A0A136ISS8_9PEZI</name>
<gene>
    <name evidence="1" type="ORF">Micbo1qcDRAFT_178652</name>
</gene>